<accession>A0ABU0W029</accession>
<keyword evidence="2" id="KW-1185">Reference proteome</keyword>
<sequence length="75" mass="8292">MNTPFDALPEGKARIVYVRPVQVADLPEEVREQIAGKDVVYSVHGQDGEQLALVADRMLAFHLARAHDFAPVSVH</sequence>
<evidence type="ECO:0000313" key="2">
    <source>
        <dbReference type="Proteomes" id="UP001239680"/>
    </source>
</evidence>
<organism evidence="1 2">
    <name type="scientific">Pseudogemmobacter lacusdianii</name>
    <dbReference type="NCBI Taxonomy" id="3069608"/>
    <lineage>
        <taxon>Bacteria</taxon>
        <taxon>Pseudomonadati</taxon>
        <taxon>Pseudomonadota</taxon>
        <taxon>Alphaproteobacteria</taxon>
        <taxon>Rhodobacterales</taxon>
        <taxon>Paracoccaceae</taxon>
        <taxon>Pseudogemmobacter</taxon>
    </lineage>
</organism>
<proteinExistence type="predicted"/>
<dbReference type="EMBL" id="JAVDBT010000013">
    <property type="protein sequence ID" value="MDQ2067366.1"/>
    <property type="molecule type" value="Genomic_DNA"/>
</dbReference>
<reference evidence="1 2" key="1">
    <citation type="submission" date="2023-08" db="EMBL/GenBank/DDBJ databases">
        <title>Characterization of two Paracoccaceae strains isolated from Phycosphere and proposal of Xinfangfangia lacusdiani sp. nov.</title>
        <authorList>
            <person name="Deng Y."/>
            <person name="Zhang Y.Q."/>
        </authorList>
    </citation>
    <scope>NUCLEOTIDE SEQUENCE [LARGE SCALE GENOMIC DNA]</scope>
    <source>
        <strain evidence="1 2">CPCC 101601</strain>
    </source>
</reference>
<dbReference type="RefSeq" id="WP_306681073.1">
    <property type="nucleotide sequence ID" value="NZ_JAVDBT010000013.1"/>
</dbReference>
<dbReference type="Proteomes" id="UP001239680">
    <property type="component" value="Unassembled WGS sequence"/>
</dbReference>
<comment type="caution">
    <text evidence="1">The sequence shown here is derived from an EMBL/GenBank/DDBJ whole genome shotgun (WGS) entry which is preliminary data.</text>
</comment>
<dbReference type="Pfam" id="PF06620">
    <property type="entry name" value="DUF1150"/>
    <property type="match status" value="1"/>
</dbReference>
<name>A0ABU0W029_9RHOB</name>
<dbReference type="InterPro" id="IPR009531">
    <property type="entry name" value="DUF1150"/>
</dbReference>
<protein>
    <submittedName>
        <fullName evidence="1">DUF1150 family protein</fullName>
    </submittedName>
</protein>
<gene>
    <name evidence="1" type="ORF">Q9295_13390</name>
</gene>
<evidence type="ECO:0000313" key="1">
    <source>
        <dbReference type="EMBL" id="MDQ2067366.1"/>
    </source>
</evidence>